<dbReference type="NCBIfam" id="TIGR01901">
    <property type="entry name" value="adhes_NPXG"/>
    <property type="match status" value="1"/>
</dbReference>
<dbReference type="AlphaFoldDB" id="A0A7Y7RY03"/>
<dbReference type="RefSeq" id="WP_177035102.1">
    <property type="nucleotide sequence ID" value="NZ_JACAOZ010000075.1"/>
</dbReference>
<dbReference type="InterPro" id="IPR012334">
    <property type="entry name" value="Pectin_lyas_fold"/>
</dbReference>
<organism evidence="2 3">
    <name type="scientific">Pseudomonas edaphica</name>
    <dbReference type="NCBI Taxonomy" id="2006980"/>
    <lineage>
        <taxon>Bacteria</taxon>
        <taxon>Pseudomonadati</taxon>
        <taxon>Pseudomonadota</taxon>
        <taxon>Gammaproteobacteria</taxon>
        <taxon>Pseudomonadales</taxon>
        <taxon>Pseudomonadaceae</taxon>
        <taxon>Pseudomonas</taxon>
    </lineage>
</organism>
<feature type="non-terminal residue" evidence="2">
    <location>
        <position position="1"/>
    </location>
</feature>
<evidence type="ECO:0000313" key="2">
    <source>
        <dbReference type="EMBL" id="NVZ60449.1"/>
    </source>
</evidence>
<reference evidence="2 3" key="1">
    <citation type="submission" date="2020-04" db="EMBL/GenBank/DDBJ databases">
        <title>Molecular characterization of pseudomonads from Agaricus bisporus reveal novel blotch 2 pathogens in Western Europe.</title>
        <authorList>
            <person name="Taparia T."/>
            <person name="Krijger M."/>
            <person name="Haynes E."/>
            <person name="Elpinstone J.G."/>
            <person name="Noble R."/>
            <person name="Van Der Wolf J."/>
        </authorList>
    </citation>
    <scope>NUCLEOTIDE SEQUENCE [LARGE SCALE GENOMIC DNA]</scope>
    <source>
        <strain evidence="2 3">B7002</strain>
    </source>
</reference>
<comment type="caution">
    <text evidence="2">The sequence shown here is derived from an EMBL/GenBank/DDBJ whole genome shotgun (WGS) entry which is preliminary data.</text>
</comment>
<feature type="non-terminal residue" evidence="2">
    <location>
        <position position="133"/>
    </location>
</feature>
<feature type="domain" description="Filamentous haemagglutinin FhaB/tRNA nuclease CdiA-like TPS" evidence="1">
    <location>
        <begin position="1"/>
        <end position="128"/>
    </location>
</feature>
<gene>
    <name evidence="2" type="ORF">HX797_29785</name>
</gene>
<dbReference type="Pfam" id="PF05860">
    <property type="entry name" value="TPS"/>
    <property type="match status" value="1"/>
</dbReference>
<dbReference type="InterPro" id="IPR008638">
    <property type="entry name" value="FhaB/CdiA-like_TPS"/>
</dbReference>
<sequence>ILNEVNGGSPSQLRGYTEVAGQSAHVIVANPYGISCNGCGFINTPQVTLTTGKAVIENGQISRYQVDQGNVAIEGAGLNATNVDQFEIITRATTINAQIQAKKLTIVAGRNDVDARTLNATARAADGSQAPDL</sequence>
<dbReference type="InterPro" id="IPR011050">
    <property type="entry name" value="Pectin_lyase_fold/virulence"/>
</dbReference>
<name>A0A7Y7RY03_9PSED</name>
<proteinExistence type="predicted"/>
<dbReference type="Proteomes" id="UP000560470">
    <property type="component" value="Unassembled WGS sequence"/>
</dbReference>
<protein>
    <submittedName>
        <fullName evidence="2">Filamentous hemagglutinin N-terminal domain-containing protein</fullName>
    </submittedName>
</protein>
<evidence type="ECO:0000313" key="3">
    <source>
        <dbReference type="Proteomes" id="UP000560470"/>
    </source>
</evidence>
<dbReference type="EMBL" id="JACAOZ010000075">
    <property type="protein sequence ID" value="NVZ60449.1"/>
    <property type="molecule type" value="Genomic_DNA"/>
</dbReference>
<accession>A0A7Y7RY03</accession>
<dbReference type="SUPFAM" id="SSF51126">
    <property type="entry name" value="Pectin lyase-like"/>
    <property type="match status" value="1"/>
</dbReference>
<evidence type="ECO:0000259" key="1">
    <source>
        <dbReference type="Pfam" id="PF05860"/>
    </source>
</evidence>
<dbReference type="Gene3D" id="2.160.20.10">
    <property type="entry name" value="Single-stranded right-handed beta-helix, Pectin lyase-like"/>
    <property type="match status" value="1"/>
</dbReference>